<dbReference type="GO" id="GO:0004591">
    <property type="term" value="F:oxoglutarate dehydrogenase (succinyl-transferring) activity"/>
    <property type="evidence" value="ECO:0007669"/>
    <property type="project" value="UniProtKB-EC"/>
</dbReference>
<reference evidence="14 15" key="1">
    <citation type="journal article" date="2024" name="BMC Genomics">
        <title>Genome assembly of redclaw crayfish (Cherax quadricarinatus) provides insights into its immune adaptation and hypoxia tolerance.</title>
        <authorList>
            <person name="Liu Z."/>
            <person name="Zheng J."/>
            <person name="Li H."/>
            <person name="Fang K."/>
            <person name="Wang S."/>
            <person name="He J."/>
            <person name="Zhou D."/>
            <person name="Weng S."/>
            <person name="Chi M."/>
            <person name="Gu Z."/>
            <person name="He J."/>
            <person name="Li F."/>
            <person name="Wang M."/>
        </authorList>
    </citation>
    <scope>NUCLEOTIDE SEQUENCE [LARGE SCALE GENOMIC DNA]</scope>
    <source>
        <strain evidence="14">ZL_2023a</strain>
    </source>
</reference>
<gene>
    <name evidence="14" type="ORF">OTU49_003545</name>
</gene>
<dbReference type="EMBL" id="JARKIK010000037">
    <property type="protein sequence ID" value="KAK8739252.1"/>
    <property type="molecule type" value="Genomic_DNA"/>
</dbReference>
<comment type="subcellular location">
    <subcellularLocation>
        <location evidence="3">Mitochondrion</location>
    </subcellularLocation>
</comment>
<dbReference type="AlphaFoldDB" id="A0AAW0X5R2"/>
<dbReference type="GO" id="GO:0005739">
    <property type="term" value="C:mitochondrion"/>
    <property type="evidence" value="ECO:0007669"/>
    <property type="project" value="UniProtKB-SubCell"/>
</dbReference>
<dbReference type="GO" id="GO:0046872">
    <property type="term" value="F:metal ion binding"/>
    <property type="evidence" value="ECO:0007669"/>
    <property type="project" value="UniProtKB-KW"/>
</dbReference>
<evidence type="ECO:0000256" key="5">
    <source>
        <dbReference type="ARBA" id="ARBA00012280"/>
    </source>
</evidence>
<dbReference type="Proteomes" id="UP001445076">
    <property type="component" value="Unassembled WGS sequence"/>
</dbReference>
<accession>A0AAW0X5R2</accession>
<evidence type="ECO:0000313" key="14">
    <source>
        <dbReference type="EMBL" id="KAK8739252.1"/>
    </source>
</evidence>
<dbReference type="InterPro" id="IPR001017">
    <property type="entry name" value="DH_E1"/>
</dbReference>
<dbReference type="InterPro" id="IPR005475">
    <property type="entry name" value="Transketolase-like_Pyr-bd"/>
</dbReference>
<evidence type="ECO:0000259" key="12">
    <source>
        <dbReference type="Pfam" id="PF00676"/>
    </source>
</evidence>
<keyword evidence="10" id="KW-0786">Thiamine pyrophosphate</keyword>
<comment type="similarity">
    <text evidence="4">Belongs to the alpha-ketoglutarate dehydrogenase family.</text>
</comment>
<evidence type="ECO:0000259" key="13">
    <source>
        <dbReference type="Pfam" id="PF02779"/>
    </source>
</evidence>
<comment type="cofactor">
    <cofactor evidence="1">
        <name>Mg(2+)</name>
        <dbReference type="ChEBI" id="CHEBI:18420"/>
    </cofactor>
</comment>
<evidence type="ECO:0000256" key="7">
    <source>
        <dbReference type="ARBA" id="ARBA00022842"/>
    </source>
</evidence>
<feature type="domain" description="Transketolase-like pyrimidine-binding" evidence="13">
    <location>
        <begin position="467"/>
        <end position="511"/>
    </location>
</feature>
<evidence type="ECO:0000256" key="11">
    <source>
        <dbReference type="ARBA" id="ARBA00023128"/>
    </source>
</evidence>
<keyword evidence="7" id="KW-0460">Magnesium</keyword>
<evidence type="ECO:0000256" key="2">
    <source>
        <dbReference type="ARBA" id="ARBA00001964"/>
    </source>
</evidence>
<evidence type="ECO:0000256" key="6">
    <source>
        <dbReference type="ARBA" id="ARBA00022723"/>
    </source>
</evidence>
<dbReference type="FunFam" id="3.40.50.970:FF:000002">
    <property type="entry name" value="2-oxoglutarate dehydrogenase, E1 component"/>
    <property type="match status" value="1"/>
</dbReference>
<keyword evidence="9" id="KW-0560">Oxidoreductase</keyword>
<dbReference type="Gene3D" id="3.40.50.970">
    <property type="match status" value="1"/>
</dbReference>
<keyword evidence="15" id="KW-1185">Reference proteome</keyword>
<evidence type="ECO:0000256" key="9">
    <source>
        <dbReference type="ARBA" id="ARBA00023002"/>
    </source>
</evidence>
<dbReference type="Pfam" id="PF02779">
    <property type="entry name" value="Transket_pyr"/>
    <property type="match status" value="1"/>
</dbReference>
<keyword evidence="11" id="KW-0496">Mitochondrion</keyword>
<dbReference type="Pfam" id="PF00676">
    <property type="entry name" value="E1_dh"/>
    <property type="match status" value="1"/>
</dbReference>
<comment type="cofactor">
    <cofactor evidence="2">
        <name>thiamine diphosphate</name>
        <dbReference type="ChEBI" id="CHEBI:58937"/>
    </cofactor>
</comment>
<dbReference type="SUPFAM" id="SSF52518">
    <property type="entry name" value="Thiamin diphosphate-binding fold (THDP-binding)"/>
    <property type="match status" value="2"/>
</dbReference>
<dbReference type="GO" id="GO:0030976">
    <property type="term" value="F:thiamine pyrophosphate binding"/>
    <property type="evidence" value="ECO:0007669"/>
    <property type="project" value="InterPro"/>
</dbReference>
<evidence type="ECO:0000313" key="15">
    <source>
        <dbReference type="Proteomes" id="UP001445076"/>
    </source>
</evidence>
<evidence type="ECO:0000256" key="1">
    <source>
        <dbReference type="ARBA" id="ARBA00001946"/>
    </source>
</evidence>
<evidence type="ECO:0000256" key="10">
    <source>
        <dbReference type="ARBA" id="ARBA00023052"/>
    </source>
</evidence>
<dbReference type="PANTHER" id="PTHR23152">
    <property type="entry name" value="2-OXOGLUTARATE DEHYDROGENASE"/>
    <property type="match status" value="1"/>
</dbReference>
<dbReference type="InterPro" id="IPR011603">
    <property type="entry name" value="2oxoglutarate_DH_E1"/>
</dbReference>
<keyword evidence="8" id="KW-0809">Transit peptide</keyword>
<sequence>MERSFKLPMSTFVGLNEKTLPLKEIIKRLEDAYCRSIGVEFMFINSLEQCNWIRQKFETPGIMAMNQQDKRLLLARLTRSHGFEGFLARKFSSEKRFGLEGCEILIPAMKQVIDRSTSLGVESFVMGMPHRGRLNVLSNVCRKPLEHIFTQFAGLDTGDEGSGDVKYHLGTYQERLNRVTNKNIRLAIVANPSHLEAVDPVVQGKTRAEQFYHGDSEGNKVLSILLHGDAAFSGQGIVYETFHLSELPEYTTHGTIHIVVNNQIGFTTDPRMSRSSPYCTDVARVVNAPIFHVNADDPEAVMHVCNVASDWRHTFHKDVVIDLVCYRRNGHNEIDEPMFTQPLMYNRIRKLKPVLELYAEKLIKEGVVTAEEVKEVKDKYEKILEEAFTSAKSETRVFNKHWIDSPWSGFFEGKDPLKATPTGIHEDTITHICKRFASAPPNASDFVIHRGLQRILSSRMEMIQARTVDWAMGEAVAFGSLLKEGIHVRLSGQDVERGTFSHRHHILHHQKMTNDTPVRR</sequence>
<dbReference type="EC" id="1.2.4.2" evidence="5"/>
<evidence type="ECO:0000256" key="4">
    <source>
        <dbReference type="ARBA" id="ARBA00006936"/>
    </source>
</evidence>
<comment type="caution">
    <text evidence="14">The sequence shown here is derived from an EMBL/GenBank/DDBJ whole genome shotgun (WGS) entry which is preliminary data.</text>
</comment>
<keyword evidence="6" id="KW-0479">Metal-binding</keyword>
<dbReference type="GO" id="GO:0045252">
    <property type="term" value="C:oxoglutarate dehydrogenase complex"/>
    <property type="evidence" value="ECO:0007669"/>
    <property type="project" value="TreeGrafter"/>
</dbReference>
<name>A0AAW0X5R2_CHEQU</name>
<dbReference type="GO" id="GO:0006099">
    <property type="term" value="P:tricarboxylic acid cycle"/>
    <property type="evidence" value="ECO:0007669"/>
    <property type="project" value="TreeGrafter"/>
</dbReference>
<evidence type="ECO:0000256" key="3">
    <source>
        <dbReference type="ARBA" id="ARBA00004173"/>
    </source>
</evidence>
<protein>
    <recommendedName>
        <fullName evidence="5">oxoglutarate dehydrogenase (succinyl-transferring)</fullName>
        <ecNumber evidence="5">1.2.4.2</ecNumber>
    </recommendedName>
</protein>
<dbReference type="CDD" id="cd02016">
    <property type="entry name" value="TPP_E1_OGDC_like"/>
    <property type="match status" value="1"/>
</dbReference>
<feature type="domain" description="Dehydrogenase E1 component" evidence="12">
    <location>
        <begin position="79"/>
        <end position="394"/>
    </location>
</feature>
<organism evidence="14 15">
    <name type="scientific">Cherax quadricarinatus</name>
    <name type="common">Australian red claw crayfish</name>
    <dbReference type="NCBI Taxonomy" id="27406"/>
    <lineage>
        <taxon>Eukaryota</taxon>
        <taxon>Metazoa</taxon>
        <taxon>Ecdysozoa</taxon>
        <taxon>Arthropoda</taxon>
        <taxon>Crustacea</taxon>
        <taxon>Multicrustacea</taxon>
        <taxon>Malacostraca</taxon>
        <taxon>Eumalacostraca</taxon>
        <taxon>Eucarida</taxon>
        <taxon>Decapoda</taxon>
        <taxon>Pleocyemata</taxon>
        <taxon>Astacidea</taxon>
        <taxon>Parastacoidea</taxon>
        <taxon>Parastacidae</taxon>
        <taxon>Cherax</taxon>
    </lineage>
</organism>
<dbReference type="InterPro" id="IPR029061">
    <property type="entry name" value="THDP-binding"/>
</dbReference>
<dbReference type="Gene3D" id="3.40.50.12470">
    <property type="match status" value="1"/>
</dbReference>
<proteinExistence type="inferred from homology"/>
<evidence type="ECO:0000256" key="8">
    <source>
        <dbReference type="ARBA" id="ARBA00022946"/>
    </source>
</evidence>
<dbReference type="PANTHER" id="PTHR23152:SF4">
    <property type="entry name" value="2-OXOADIPATE DEHYDROGENASE COMPLEX COMPONENT E1"/>
    <property type="match status" value="1"/>
</dbReference>